<keyword evidence="6 7" id="KW-0472">Membrane</keyword>
<comment type="caution">
    <text evidence="9">The sequence shown here is derived from an EMBL/GenBank/DDBJ whole genome shotgun (WGS) entry which is preliminary data.</text>
</comment>
<protein>
    <submittedName>
        <fullName evidence="9">Uncharacterized membrane protein YcaP (DUF421 family)</fullName>
    </submittedName>
</protein>
<keyword evidence="4 7" id="KW-0812">Transmembrane</keyword>
<dbReference type="Proteomes" id="UP000580654">
    <property type="component" value="Unassembled WGS sequence"/>
</dbReference>
<evidence type="ECO:0000256" key="7">
    <source>
        <dbReference type="SAM" id="Phobius"/>
    </source>
</evidence>
<evidence type="ECO:0000256" key="4">
    <source>
        <dbReference type="ARBA" id="ARBA00022692"/>
    </source>
</evidence>
<dbReference type="InterPro" id="IPR023090">
    <property type="entry name" value="UPF0702_alpha/beta_dom_sf"/>
</dbReference>
<dbReference type="InterPro" id="IPR007353">
    <property type="entry name" value="DUF421"/>
</dbReference>
<proteinExistence type="inferred from homology"/>
<dbReference type="EMBL" id="JACIJD010000003">
    <property type="protein sequence ID" value="MBB5692957.1"/>
    <property type="molecule type" value="Genomic_DNA"/>
</dbReference>
<dbReference type="AlphaFoldDB" id="A0A840Y9A9"/>
<evidence type="ECO:0000256" key="3">
    <source>
        <dbReference type="ARBA" id="ARBA00022475"/>
    </source>
</evidence>
<keyword evidence="10" id="KW-1185">Reference proteome</keyword>
<feature type="transmembrane region" description="Helical" evidence="7">
    <location>
        <begin position="20"/>
        <end position="37"/>
    </location>
</feature>
<evidence type="ECO:0000256" key="6">
    <source>
        <dbReference type="ARBA" id="ARBA00023136"/>
    </source>
</evidence>
<dbReference type="PANTHER" id="PTHR34582">
    <property type="entry name" value="UPF0702 TRANSMEMBRANE PROTEIN YCAP"/>
    <property type="match status" value="1"/>
</dbReference>
<gene>
    <name evidence="9" type="ORF">FHS87_000976</name>
</gene>
<organism evidence="9 10">
    <name type="scientific">Muricoccus pecuniae</name>
    <dbReference type="NCBI Taxonomy" id="693023"/>
    <lineage>
        <taxon>Bacteria</taxon>
        <taxon>Pseudomonadati</taxon>
        <taxon>Pseudomonadota</taxon>
        <taxon>Alphaproteobacteria</taxon>
        <taxon>Acetobacterales</taxon>
        <taxon>Roseomonadaceae</taxon>
        <taxon>Muricoccus</taxon>
    </lineage>
</organism>
<feature type="transmembrane region" description="Helical" evidence="7">
    <location>
        <begin position="69"/>
        <end position="87"/>
    </location>
</feature>
<comment type="similarity">
    <text evidence="2">Belongs to the UPF0702 family.</text>
</comment>
<evidence type="ECO:0000259" key="8">
    <source>
        <dbReference type="Pfam" id="PF04239"/>
    </source>
</evidence>
<sequence>MSAAALFGETGHVGPWQECLRAVVVFAYGLLLVRLAGRRVFGKWSALDIIVSVIIGSNLSRALTGSAPLGGTLLATTLLLALHWLLAQGAARFRAVSAVVEGSAVELARDGAARPGAMVRDSISRADMDEALRGAGVEELARTRLVMLEPSGKITVLK</sequence>
<reference evidence="9 10" key="1">
    <citation type="submission" date="2020-08" db="EMBL/GenBank/DDBJ databases">
        <title>Genomic Encyclopedia of Type Strains, Phase IV (KMG-IV): sequencing the most valuable type-strain genomes for metagenomic binning, comparative biology and taxonomic classification.</title>
        <authorList>
            <person name="Goeker M."/>
        </authorList>
    </citation>
    <scope>NUCLEOTIDE SEQUENCE [LARGE SCALE GENOMIC DNA]</scope>
    <source>
        <strain evidence="9 10">DSM 25622</strain>
    </source>
</reference>
<dbReference type="RefSeq" id="WP_184514457.1">
    <property type="nucleotide sequence ID" value="NZ_JACIJD010000003.1"/>
</dbReference>
<dbReference type="PANTHER" id="PTHR34582:SF6">
    <property type="entry name" value="UPF0702 TRANSMEMBRANE PROTEIN YCAP"/>
    <property type="match status" value="1"/>
</dbReference>
<evidence type="ECO:0000256" key="5">
    <source>
        <dbReference type="ARBA" id="ARBA00022989"/>
    </source>
</evidence>
<evidence type="ECO:0000256" key="1">
    <source>
        <dbReference type="ARBA" id="ARBA00004651"/>
    </source>
</evidence>
<comment type="subcellular location">
    <subcellularLocation>
        <location evidence="1">Cell membrane</location>
        <topology evidence="1">Multi-pass membrane protein</topology>
    </subcellularLocation>
</comment>
<name>A0A840Y9A9_9PROT</name>
<feature type="domain" description="YetF C-terminal" evidence="8">
    <location>
        <begin position="92"/>
        <end position="158"/>
    </location>
</feature>
<dbReference type="GO" id="GO:0005886">
    <property type="term" value="C:plasma membrane"/>
    <property type="evidence" value="ECO:0007669"/>
    <property type="project" value="UniProtKB-SubCell"/>
</dbReference>
<evidence type="ECO:0000313" key="10">
    <source>
        <dbReference type="Proteomes" id="UP000580654"/>
    </source>
</evidence>
<evidence type="ECO:0000256" key="2">
    <source>
        <dbReference type="ARBA" id="ARBA00006448"/>
    </source>
</evidence>
<keyword evidence="3" id="KW-1003">Cell membrane</keyword>
<dbReference type="Pfam" id="PF04239">
    <property type="entry name" value="DUF421"/>
    <property type="match status" value="1"/>
</dbReference>
<evidence type="ECO:0000313" key="9">
    <source>
        <dbReference type="EMBL" id="MBB5692957.1"/>
    </source>
</evidence>
<keyword evidence="5 7" id="KW-1133">Transmembrane helix</keyword>
<dbReference type="Gene3D" id="3.30.240.20">
    <property type="entry name" value="bsu07140 like domains"/>
    <property type="match status" value="1"/>
</dbReference>
<accession>A0A840Y9A9</accession>